<dbReference type="InterPro" id="IPR001279">
    <property type="entry name" value="Metallo-B-lactamas"/>
</dbReference>
<dbReference type="AlphaFoldDB" id="A0A4U0SNQ6"/>
<dbReference type="OrthoDB" id="2273115at2"/>
<gene>
    <name evidence="2" type="ORF">FCI23_14515</name>
</gene>
<accession>A0A4U0SNQ6</accession>
<dbReference type="CDD" id="cd16282">
    <property type="entry name" value="metallo-hydrolase-like_MBL-fold"/>
    <property type="match status" value="1"/>
</dbReference>
<dbReference type="InterPro" id="IPR036866">
    <property type="entry name" value="RibonucZ/Hydroxyglut_hydro"/>
</dbReference>
<evidence type="ECO:0000313" key="3">
    <source>
        <dbReference type="Proteomes" id="UP000305778"/>
    </source>
</evidence>
<dbReference type="InterPro" id="IPR050855">
    <property type="entry name" value="NDM-1-like"/>
</dbReference>
<keyword evidence="3" id="KW-1185">Reference proteome</keyword>
<dbReference type="SUPFAM" id="SSF56281">
    <property type="entry name" value="Metallo-hydrolase/oxidoreductase"/>
    <property type="match status" value="1"/>
</dbReference>
<keyword evidence="2" id="KW-0378">Hydrolase</keyword>
<proteinExistence type="predicted"/>
<dbReference type="RefSeq" id="WP_136724164.1">
    <property type="nucleotide sequence ID" value="NZ_SUMC01000011.1"/>
</dbReference>
<dbReference type="PANTHER" id="PTHR42951:SF4">
    <property type="entry name" value="ACYL-COENZYME A THIOESTERASE MBLAC2"/>
    <property type="match status" value="1"/>
</dbReference>
<dbReference type="Gene3D" id="3.60.15.10">
    <property type="entry name" value="Ribonuclease Z/Hydroxyacylglutathione hydrolase-like"/>
    <property type="match status" value="1"/>
</dbReference>
<dbReference type="EMBL" id="SUMC01000011">
    <property type="protein sequence ID" value="TKA10838.1"/>
    <property type="molecule type" value="Genomic_DNA"/>
</dbReference>
<dbReference type="SMART" id="SM00849">
    <property type="entry name" value="Lactamase_B"/>
    <property type="match status" value="1"/>
</dbReference>
<organism evidence="2 3">
    <name type="scientific">Actinacidiphila oryziradicis</name>
    <dbReference type="NCBI Taxonomy" id="2571141"/>
    <lineage>
        <taxon>Bacteria</taxon>
        <taxon>Bacillati</taxon>
        <taxon>Actinomycetota</taxon>
        <taxon>Actinomycetes</taxon>
        <taxon>Kitasatosporales</taxon>
        <taxon>Streptomycetaceae</taxon>
        <taxon>Actinacidiphila</taxon>
    </lineage>
</organism>
<evidence type="ECO:0000313" key="2">
    <source>
        <dbReference type="EMBL" id="TKA10838.1"/>
    </source>
</evidence>
<reference evidence="2 3" key="1">
    <citation type="submission" date="2019-04" db="EMBL/GenBank/DDBJ databases">
        <title>Streptomyces oryziradicis sp. nov., a novel actinomycete isolated from rhizosphere soil of rice (Oryza sativa L.).</title>
        <authorList>
            <person name="Li C."/>
        </authorList>
    </citation>
    <scope>NUCLEOTIDE SEQUENCE [LARGE SCALE GENOMIC DNA]</scope>
    <source>
        <strain evidence="2 3">NEAU-C40</strain>
    </source>
</reference>
<dbReference type="Proteomes" id="UP000305778">
    <property type="component" value="Unassembled WGS sequence"/>
</dbReference>
<protein>
    <submittedName>
        <fullName evidence="2">MBL fold metallo-hydrolase</fullName>
    </submittedName>
</protein>
<dbReference type="FunFam" id="3.60.15.10:FF:000073">
    <property type="entry name" value="MBL fold metallo-hydrolase"/>
    <property type="match status" value="1"/>
</dbReference>
<name>A0A4U0SNQ6_9ACTN</name>
<dbReference type="GO" id="GO:0016787">
    <property type="term" value="F:hydrolase activity"/>
    <property type="evidence" value="ECO:0007669"/>
    <property type="project" value="UniProtKB-KW"/>
</dbReference>
<comment type="caution">
    <text evidence="2">The sequence shown here is derived from an EMBL/GenBank/DDBJ whole genome shotgun (WGS) entry which is preliminary data.</text>
</comment>
<dbReference type="PANTHER" id="PTHR42951">
    <property type="entry name" value="METALLO-BETA-LACTAMASE DOMAIN-CONTAINING"/>
    <property type="match status" value="1"/>
</dbReference>
<dbReference type="Pfam" id="PF00753">
    <property type="entry name" value="Lactamase_B"/>
    <property type="match status" value="1"/>
</dbReference>
<evidence type="ECO:0000259" key="1">
    <source>
        <dbReference type="SMART" id="SM00849"/>
    </source>
</evidence>
<feature type="domain" description="Metallo-beta-lactamase" evidence="1">
    <location>
        <begin position="29"/>
        <end position="220"/>
    </location>
</feature>
<sequence>MDSDSTRRDLGGWEHLAPGVARRRLPFLDVTIGIVVGDEGVLMIDAGSTPREGEELRQQVMELTGRPVSHIVLTHGHFDHVLGASVFPHAQVYGEMSLDGYLERGGVTLRDDAVAHGVAPDEATEAIEALVRPGNLIHERYALDLGGAREVLLVHPGGGHTTHDLVVVVPGTPAVVFCGDLVEESGEPQAGPDSLARQWPATLDRLLRLGGETALYVPGHGAVVDARFVRAQRDELAARFGVS</sequence>